<dbReference type="HOGENOM" id="CLU_3237225_0_0_6"/>
<evidence type="ECO:0000313" key="2">
    <source>
        <dbReference type="Proteomes" id="UP000011864"/>
    </source>
</evidence>
<reference evidence="1 2" key="1">
    <citation type="journal article" date="2013" name="Genome Announc.">
        <title>Complete Genome Sequence of Glaciecola psychrophila Strain 170T.</title>
        <authorList>
            <person name="Yin J."/>
            <person name="Chen J."/>
            <person name="Liu G."/>
            <person name="Yu Y."/>
            <person name="Song L."/>
            <person name="Wang X."/>
            <person name="Qu X."/>
        </authorList>
    </citation>
    <scope>NUCLEOTIDE SEQUENCE [LARGE SCALE GENOMIC DNA]</scope>
    <source>
        <strain evidence="1 2">170</strain>
    </source>
</reference>
<dbReference type="KEGG" id="gps:C427_3775"/>
<proteinExistence type="predicted"/>
<dbReference type="Proteomes" id="UP000011864">
    <property type="component" value="Chromosome"/>
</dbReference>
<accession>M4RT99</accession>
<keyword evidence="2" id="KW-1185">Reference proteome</keyword>
<dbReference type="AlphaFoldDB" id="M4RT99"/>
<name>M4RT99_9ALTE</name>
<evidence type="ECO:0000313" key="1">
    <source>
        <dbReference type="EMBL" id="AGH45883.1"/>
    </source>
</evidence>
<dbReference type="PATRIC" id="fig|1129794.4.peg.3763"/>
<dbReference type="EMBL" id="CP003837">
    <property type="protein sequence ID" value="AGH45883.1"/>
    <property type="molecule type" value="Genomic_DNA"/>
</dbReference>
<protein>
    <submittedName>
        <fullName evidence="1">Uncharacterized protein</fullName>
    </submittedName>
</protein>
<sequence length="43" mass="5051">MNKNVQLQSYLLFKLWHPIIFISVKNYGIVNWLETHFEANGGS</sequence>
<gene>
    <name evidence="1" type="ORF">C427_3775</name>
</gene>
<organism evidence="1 2">
    <name type="scientific">Paraglaciecola psychrophila 170</name>
    <dbReference type="NCBI Taxonomy" id="1129794"/>
    <lineage>
        <taxon>Bacteria</taxon>
        <taxon>Pseudomonadati</taxon>
        <taxon>Pseudomonadota</taxon>
        <taxon>Gammaproteobacteria</taxon>
        <taxon>Alteromonadales</taxon>
        <taxon>Alteromonadaceae</taxon>
        <taxon>Paraglaciecola</taxon>
    </lineage>
</organism>